<sequence length="255" mass="27902">MEKITFECDHGYILKGNTTIQCQYDSTWDFPVPHCVKVLQCTPPPFISNGKHDGHRLANFPVGTYVNYTCNRGYLLVGGTSSHCMSSGRWSQPVPQCEGCLAPQEIANGKPNTKLLEDFAYGSSITYHCDPGYILSAIGCILLQIPGSKKTKVENMIQCGDNVTVECEDGYVLEGSPYIQCQDDFAWDPPVPVCKPGFNLMASISIGSLVGFLLLLVISGIWMAVSKCNKGRYTPANRKEISNSSNGRIECPSVL</sequence>
<dbReference type="Proteomes" id="UP000827872">
    <property type="component" value="Linkage Group LG05"/>
</dbReference>
<name>A0ACB8F5J9_9SAUR</name>
<proteinExistence type="predicted"/>
<reference evidence="1" key="1">
    <citation type="submission" date="2021-08" db="EMBL/GenBank/DDBJ databases">
        <title>The first chromosome-level gecko genome reveals the dynamic sex chromosomes of Neotropical dwarf geckos (Sphaerodactylidae: Sphaerodactylus).</title>
        <authorList>
            <person name="Pinto B.J."/>
            <person name="Keating S.E."/>
            <person name="Gamble T."/>
        </authorList>
    </citation>
    <scope>NUCLEOTIDE SEQUENCE</scope>
    <source>
        <strain evidence="1">TG3544</strain>
    </source>
</reference>
<evidence type="ECO:0000313" key="1">
    <source>
        <dbReference type="EMBL" id="KAH8000344.1"/>
    </source>
</evidence>
<comment type="caution">
    <text evidence="1">The sequence shown here is derived from an EMBL/GenBank/DDBJ whole genome shotgun (WGS) entry which is preliminary data.</text>
</comment>
<organism evidence="1 2">
    <name type="scientific">Sphaerodactylus townsendi</name>
    <dbReference type="NCBI Taxonomy" id="933632"/>
    <lineage>
        <taxon>Eukaryota</taxon>
        <taxon>Metazoa</taxon>
        <taxon>Chordata</taxon>
        <taxon>Craniata</taxon>
        <taxon>Vertebrata</taxon>
        <taxon>Euteleostomi</taxon>
        <taxon>Lepidosauria</taxon>
        <taxon>Squamata</taxon>
        <taxon>Bifurcata</taxon>
        <taxon>Gekkota</taxon>
        <taxon>Sphaerodactylidae</taxon>
        <taxon>Sphaerodactylus</taxon>
    </lineage>
</organism>
<accession>A0ACB8F5J9</accession>
<evidence type="ECO:0000313" key="2">
    <source>
        <dbReference type="Proteomes" id="UP000827872"/>
    </source>
</evidence>
<keyword evidence="2" id="KW-1185">Reference proteome</keyword>
<dbReference type="EMBL" id="CM037618">
    <property type="protein sequence ID" value="KAH8000344.1"/>
    <property type="molecule type" value="Genomic_DNA"/>
</dbReference>
<protein>
    <submittedName>
        <fullName evidence="1">Uncharacterized protein</fullName>
    </submittedName>
</protein>
<gene>
    <name evidence="1" type="ORF">K3G42_024485</name>
</gene>